<evidence type="ECO:0000256" key="1">
    <source>
        <dbReference type="ARBA" id="ARBA00004613"/>
    </source>
</evidence>
<dbReference type="Gene3D" id="3.10.100.10">
    <property type="entry name" value="Mannose-Binding Protein A, subunit A"/>
    <property type="match status" value="1"/>
</dbReference>
<sequence>MGLLTYASLCLFGLLLSSPFPGAVAASCARDWMQNQGNCYAYFDFKLTWAEAEIECQSYGRGAHLASVLTAAETALIANYISTYQKVKGNVWIGLHDPRQVSLGPALVFSEILIITLVIAFQALLKKNT</sequence>
<dbReference type="InterPro" id="IPR050111">
    <property type="entry name" value="C-type_lectin/snaclec_domain"/>
</dbReference>
<evidence type="ECO:0000313" key="7">
    <source>
        <dbReference type="Ensembl" id="ENSACAP00000028801.1"/>
    </source>
</evidence>
<dbReference type="InParanoid" id="A0A803T0R1"/>
<evidence type="ECO:0000256" key="5">
    <source>
        <dbReference type="SAM" id="SignalP"/>
    </source>
</evidence>
<evidence type="ECO:0000256" key="3">
    <source>
        <dbReference type="ARBA" id="ARBA00023157"/>
    </source>
</evidence>
<dbReference type="GeneTree" id="ENSGT00940000161011"/>
<protein>
    <recommendedName>
        <fullName evidence="6">C-type lectin domain-containing protein</fullName>
    </recommendedName>
</protein>
<feature type="chain" id="PRO_5032893906" description="C-type lectin domain-containing protein" evidence="5">
    <location>
        <begin position="26"/>
        <end position="129"/>
    </location>
</feature>
<feature type="domain" description="C-type lectin" evidence="6">
    <location>
        <begin position="35"/>
        <end position="97"/>
    </location>
</feature>
<reference evidence="7" key="2">
    <citation type="submission" date="2025-08" db="UniProtKB">
        <authorList>
            <consortium name="Ensembl"/>
        </authorList>
    </citation>
    <scope>IDENTIFICATION</scope>
</reference>
<keyword evidence="8" id="KW-1185">Reference proteome</keyword>
<organism evidence="7 8">
    <name type="scientific">Anolis carolinensis</name>
    <name type="common">Green anole</name>
    <name type="synonym">American chameleon</name>
    <dbReference type="NCBI Taxonomy" id="28377"/>
    <lineage>
        <taxon>Eukaryota</taxon>
        <taxon>Metazoa</taxon>
        <taxon>Chordata</taxon>
        <taxon>Craniata</taxon>
        <taxon>Vertebrata</taxon>
        <taxon>Euteleostomi</taxon>
        <taxon>Lepidosauria</taxon>
        <taxon>Squamata</taxon>
        <taxon>Bifurcata</taxon>
        <taxon>Unidentata</taxon>
        <taxon>Episquamata</taxon>
        <taxon>Toxicofera</taxon>
        <taxon>Iguania</taxon>
        <taxon>Dactyloidae</taxon>
        <taxon>Anolis</taxon>
    </lineage>
</organism>
<dbReference type="Proteomes" id="UP000001646">
    <property type="component" value="Unplaced"/>
</dbReference>
<evidence type="ECO:0000259" key="6">
    <source>
        <dbReference type="PROSITE" id="PS50041"/>
    </source>
</evidence>
<feature type="signal peptide" evidence="5">
    <location>
        <begin position="1"/>
        <end position="25"/>
    </location>
</feature>
<dbReference type="FunCoup" id="A0A803T0R1">
    <property type="interactions" value="2"/>
</dbReference>
<dbReference type="InterPro" id="IPR016187">
    <property type="entry name" value="CTDL_fold"/>
</dbReference>
<accession>A0A803T0R1</accession>
<name>A0A803T0R1_ANOCA</name>
<reference evidence="7" key="1">
    <citation type="submission" date="2009-12" db="EMBL/GenBank/DDBJ databases">
        <title>The Genome Sequence of Anolis carolinensis (Green Anole Lizard).</title>
        <authorList>
            <consortium name="The Genome Sequencing Platform"/>
            <person name="Di Palma F."/>
            <person name="Alfoldi J."/>
            <person name="Heiman D."/>
            <person name="Young S."/>
            <person name="Grabherr M."/>
            <person name="Johnson J."/>
            <person name="Lander E.S."/>
            <person name="Lindblad-Toh K."/>
        </authorList>
    </citation>
    <scope>NUCLEOTIDE SEQUENCE [LARGE SCALE GENOMIC DNA]</scope>
    <source>
        <strain evidence="7">JBL SC #1</strain>
    </source>
</reference>
<dbReference type="GO" id="GO:0005576">
    <property type="term" value="C:extracellular region"/>
    <property type="evidence" value="ECO:0007669"/>
    <property type="project" value="UniProtKB-SubCell"/>
</dbReference>
<dbReference type="AlphaFoldDB" id="A0A803T0R1"/>
<keyword evidence="4" id="KW-0472">Membrane</keyword>
<keyword evidence="3" id="KW-1015">Disulfide bond</keyword>
<keyword evidence="2" id="KW-0964">Secreted</keyword>
<keyword evidence="4" id="KW-0812">Transmembrane</keyword>
<dbReference type="PROSITE" id="PS50041">
    <property type="entry name" value="C_TYPE_LECTIN_2"/>
    <property type="match status" value="1"/>
</dbReference>
<proteinExistence type="predicted"/>
<feature type="transmembrane region" description="Helical" evidence="4">
    <location>
        <begin position="106"/>
        <end position="125"/>
    </location>
</feature>
<evidence type="ECO:0000256" key="2">
    <source>
        <dbReference type="ARBA" id="ARBA00022525"/>
    </source>
</evidence>
<dbReference type="PANTHER" id="PTHR22803">
    <property type="entry name" value="MANNOSE, PHOSPHOLIPASE, LECTIN RECEPTOR RELATED"/>
    <property type="match status" value="1"/>
</dbReference>
<dbReference type="InterPro" id="IPR001304">
    <property type="entry name" value="C-type_lectin-like"/>
</dbReference>
<evidence type="ECO:0000256" key="4">
    <source>
        <dbReference type="SAM" id="Phobius"/>
    </source>
</evidence>
<dbReference type="Ensembl" id="ENSACAT00000055066.1">
    <property type="protein sequence ID" value="ENSACAP00000028801.1"/>
    <property type="gene ID" value="ENSACAG00000039781.1"/>
</dbReference>
<dbReference type="InterPro" id="IPR016186">
    <property type="entry name" value="C-type_lectin-like/link_sf"/>
</dbReference>
<dbReference type="SUPFAM" id="SSF56436">
    <property type="entry name" value="C-type lectin-like"/>
    <property type="match status" value="1"/>
</dbReference>
<reference evidence="7" key="3">
    <citation type="submission" date="2025-09" db="UniProtKB">
        <authorList>
            <consortium name="Ensembl"/>
        </authorList>
    </citation>
    <scope>IDENTIFICATION</scope>
</reference>
<comment type="subcellular location">
    <subcellularLocation>
        <location evidence="1">Secreted</location>
    </subcellularLocation>
</comment>
<keyword evidence="5" id="KW-0732">Signal</keyword>
<dbReference type="Pfam" id="PF00059">
    <property type="entry name" value="Lectin_C"/>
    <property type="match status" value="1"/>
</dbReference>
<keyword evidence="4" id="KW-1133">Transmembrane helix</keyword>
<dbReference type="SMART" id="SM00034">
    <property type="entry name" value="CLECT"/>
    <property type="match status" value="1"/>
</dbReference>
<evidence type="ECO:0000313" key="8">
    <source>
        <dbReference type="Proteomes" id="UP000001646"/>
    </source>
</evidence>